<name>A0A0F9BBU0_9ZZZZ</name>
<gene>
    <name evidence="2" type="ORF">LCGC14_2808970</name>
</gene>
<protein>
    <submittedName>
        <fullName evidence="2">Uncharacterized protein</fullName>
    </submittedName>
</protein>
<proteinExistence type="predicted"/>
<reference evidence="2" key="1">
    <citation type="journal article" date="2015" name="Nature">
        <title>Complex archaea that bridge the gap between prokaryotes and eukaryotes.</title>
        <authorList>
            <person name="Spang A."/>
            <person name="Saw J.H."/>
            <person name="Jorgensen S.L."/>
            <person name="Zaremba-Niedzwiedzka K."/>
            <person name="Martijn J."/>
            <person name="Lind A.E."/>
            <person name="van Eijk R."/>
            <person name="Schleper C."/>
            <person name="Guy L."/>
            <person name="Ettema T.J."/>
        </authorList>
    </citation>
    <scope>NUCLEOTIDE SEQUENCE</scope>
</reference>
<sequence length="275" mass="28270">MTRAKVNTSLAIQRRVHAQLEQMRQDDPILLVPGPDSQALSLNIKGVGRVWMLEGAQGPPGNIGKETGPRGPQGMEGLPGDEPSRERLQGLITPIVKELRLPGIEGIPGIPGRDGQGTQGDQGPPGPQGKGIQGDQGEPGESPSESLLVKLIKDALRDGVSTTPGLEHVVSAGTGTGGAIGKNNITLSAPGATDDSSVGYKIGSRWIDTASDEEYVCLDSTAGAAVWLSTTLTSTEASALIATHAAISGAHHTLYTDAEAIAAVEGEPTLDLTGD</sequence>
<dbReference type="AlphaFoldDB" id="A0A0F9BBU0"/>
<dbReference type="EMBL" id="LAZR01052926">
    <property type="protein sequence ID" value="KKK81881.1"/>
    <property type="molecule type" value="Genomic_DNA"/>
</dbReference>
<comment type="caution">
    <text evidence="2">The sequence shown here is derived from an EMBL/GenBank/DDBJ whole genome shotgun (WGS) entry which is preliminary data.</text>
</comment>
<accession>A0A0F9BBU0</accession>
<feature type="region of interest" description="Disordered" evidence="1">
    <location>
        <begin position="55"/>
        <end position="85"/>
    </location>
</feature>
<feature type="non-terminal residue" evidence="2">
    <location>
        <position position="275"/>
    </location>
</feature>
<organism evidence="2">
    <name type="scientific">marine sediment metagenome</name>
    <dbReference type="NCBI Taxonomy" id="412755"/>
    <lineage>
        <taxon>unclassified sequences</taxon>
        <taxon>metagenomes</taxon>
        <taxon>ecological metagenomes</taxon>
    </lineage>
</organism>
<feature type="region of interest" description="Disordered" evidence="1">
    <location>
        <begin position="102"/>
        <end position="144"/>
    </location>
</feature>
<evidence type="ECO:0000256" key="1">
    <source>
        <dbReference type="SAM" id="MobiDB-lite"/>
    </source>
</evidence>
<feature type="compositionally biased region" description="Low complexity" evidence="1">
    <location>
        <begin position="102"/>
        <end position="111"/>
    </location>
</feature>
<evidence type="ECO:0000313" key="2">
    <source>
        <dbReference type="EMBL" id="KKK81881.1"/>
    </source>
</evidence>